<dbReference type="OrthoDB" id="9789543at2"/>
<dbReference type="STRING" id="29364.SAMN04487772_1115"/>
<proteinExistence type="predicted"/>
<dbReference type="Proteomes" id="UP000199800">
    <property type="component" value="Unassembled WGS sequence"/>
</dbReference>
<dbReference type="RefSeq" id="WP_092477825.1">
    <property type="nucleotide sequence ID" value="NZ_FOHN01000011.1"/>
</dbReference>
<accession>A0A1I0CQ73</accession>
<dbReference type="GO" id="GO:0004029">
    <property type="term" value="F:aldehyde dehydrogenase (NAD+) activity"/>
    <property type="evidence" value="ECO:0007669"/>
    <property type="project" value="TreeGrafter"/>
</dbReference>
<dbReference type="PANTHER" id="PTHR48079:SF6">
    <property type="entry name" value="NAD(P)-BINDING DOMAIN-CONTAINING PROTEIN-RELATED"/>
    <property type="match status" value="1"/>
</dbReference>
<dbReference type="Gene3D" id="3.40.50.720">
    <property type="entry name" value="NAD(P)-binding Rossmann-like Domain"/>
    <property type="match status" value="1"/>
</dbReference>
<organism evidence="2 3">
    <name type="scientific">[Clostridium] polysaccharolyticum</name>
    <dbReference type="NCBI Taxonomy" id="29364"/>
    <lineage>
        <taxon>Bacteria</taxon>
        <taxon>Bacillati</taxon>
        <taxon>Bacillota</taxon>
        <taxon>Clostridia</taxon>
        <taxon>Lachnospirales</taxon>
        <taxon>Lachnospiraceae</taxon>
    </lineage>
</organism>
<sequence>MNVFITGGTGFIGSYVVDELVKRGHYVTLLARNTSKIEAFLQNDKIRILKGTLEEENVIMEGLKGMDACIHIALCMGETPTKMLEMDTRSAVYVFEKAAKLGVKHIIYTSSTAAIGQVRNHMDEFSHSVPTDLYGAAKAAAEAYLFAIANSNQIQCNILRPAYTFGNPLFSDAPMEPDSRFRDIVAAAKQGKPIELIKNDGTQFIWAKELAKLYLAVLESSENKKIYIAAGKEYITWSEVAKYAIELLHSKSVIKLKDLGWKKGACIYDSSAALRDFGIGFESREKVKEHIQFIANM</sequence>
<dbReference type="InterPro" id="IPR001509">
    <property type="entry name" value="Epimerase_deHydtase"/>
</dbReference>
<dbReference type="SUPFAM" id="SSF51735">
    <property type="entry name" value="NAD(P)-binding Rossmann-fold domains"/>
    <property type="match status" value="1"/>
</dbReference>
<evidence type="ECO:0000259" key="1">
    <source>
        <dbReference type="Pfam" id="PF01370"/>
    </source>
</evidence>
<evidence type="ECO:0000313" key="3">
    <source>
        <dbReference type="Proteomes" id="UP000199800"/>
    </source>
</evidence>
<gene>
    <name evidence="2" type="ORF">SAMN04487772_1115</name>
</gene>
<dbReference type="Pfam" id="PF01370">
    <property type="entry name" value="Epimerase"/>
    <property type="match status" value="1"/>
</dbReference>
<dbReference type="PANTHER" id="PTHR48079">
    <property type="entry name" value="PROTEIN YEEZ"/>
    <property type="match status" value="1"/>
</dbReference>
<protein>
    <submittedName>
        <fullName evidence="2">UDP-glucose 4-epimerase</fullName>
    </submittedName>
</protein>
<dbReference type="InterPro" id="IPR051783">
    <property type="entry name" value="NAD(P)-dependent_oxidoreduct"/>
</dbReference>
<reference evidence="2 3" key="1">
    <citation type="submission" date="2016-10" db="EMBL/GenBank/DDBJ databases">
        <authorList>
            <person name="de Groot N.N."/>
        </authorList>
    </citation>
    <scope>NUCLEOTIDE SEQUENCE [LARGE SCALE GENOMIC DNA]</scope>
    <source>
        <strain evidence="2 3">DSM 1801</strain>
    </source>
</reference>
<dbReference type="InterPro" id="IPR036291">
    <property type="entry name" value="NAD(P)-bd_dom_sf"/>
</dbReference>
<name>A0A1I0CQ73_9FIRM</name>
<dbReference type="EMBL" id="FOHN01000011">
    <property type="protein sequence ID" value="SET21884.1"/>
    <property type="molecule type" value="Genomic_DNA"/>
</dbReference>
<dbReference type="GO" id="GO:0005737">
    <property type="term" value="C:cytoplasm"/>
    <property type="evidence" value="ECO:0007669"/>
    <property type="project" value="TreeGrafter"/>
</dbReference>
<dbReference type="CDD" id="cd08946">
    <property type="entry name" value="SDR_e"/>
    <property type="match status" value="1"/>
</dbReference>
<evidence type="ECO:0000313" key="2">
    <source>
        <dbReference type="EMBL" id="SET21884.1"/>
    </source>
</evidence>
<dbReference type="AlphaFoldDB" id="A0A1I0CQ73"/>
<keyword evidence="3" id="KW-1185">Reference proteome</keyword>
<feature type="domain" description="NAD-dependent epimerase/dehydratase" evidence="1">
    <location>
        <begin position="3"/>
        <end position="227"/>
    </location>
</feature>